<keyword evidence="3 4" id="KW-0067">ATP-binding</keyword>
<dbReference type="InterPro" id="IPR052032">
    <property type="entry name" value="ATP-dep_AA_Ligase"/>
</dbReference>
<evidence type="ECO:0000256" key="2">
    <source>
        <dbReference type="ARBA" id="ARBA00022741"/>
    </source>
</evidence>
<name>A0A544TMN1_9BACI</name>
<dbReference type="PROSITE" id="PS00867">
    <property type="entry name" value="CPSASE_2"/>
    <property type="match status" value="1"/>
</dbReference>
<dbReference type="GO" id="GO:0046872">
    <property type="term" value="F:metal ion binding"/>
    <property type="evidence" value="ECO:0007669"/>
    <property type="project" value="InterPro"/>
</dbReference>
<dbReference type="PROSITE" id="PS50975">
    <property type="entry name" value="ATP_GRASP"/>
    <property type="match status" value="1"/>
</dbReference>
<dbReference type="InterPro" id="IPR005479">
    <property type="entry name" value="CPAse_ATP-bd"/>
</dbReference>
<evidence type="ECO:0000313" key="6">
    <source>
        <dbReference type="EMBL" id="TQR18706.1"/>
    </source>
</evidence>
<dbReference type="PANTHER" id="PTHR43585">
    <property type="entry name" value="FUMIPYRROLE BIOSYNTHESIS PROTEIN C"/>
    <property type="match status" value="1"/>
</dbReference>
<dbReference type="PANTHER" id="PTHR43585:SF2">
    <property type="entry name" value="ATP-GRASP ENZYME FSQD"/>
    <property type="match status" value="1"/>
</dbReference>
<dbReference type="RefSeq" id="WP_142643660.1">
    <property type="nucleotide sequence ID" value="NZ_VDGI01000019.1"/>
</dbReference>
<dbReference type="InterPro" id="IPR040570">
    <property type="entry name" value="LAL_C2"/>
</dbReference>
<evidence type="ECO:0000313" key="7">
    <source>
        <dbReference type="Proteomes" id="UP000316626"/>
    </source>
</evidence>
<dbReference type="InterPro" id="IPR011761">
    <property type="entry name" value="ATP-grasp"/>
</dbReference>
<dbReference type="InterPro" id="IPR041472">
    <property type="entry name" value="BL00235/CARNS1_N"/>
</dbReference>
<feature type="domain" description="ATP-grasp" evidence="5">
    <location>
        <begin position="116"/>
        <end position="311"/>
    </location>
</feature>
<keyword evidence="1" id="KW-0436">Ligase</keyword>
<keyword evidence="7" id="KW-1185">Reference proteome</keyword>
<evidence type="ECO:0000256" key="1">
    <source>
        <dbReference type="ARBA" id="ARBA00022598"/>
    </source>
</evidence>
<evidence type="ECO:0000256" key="4">
    <source>
        <dbReference type="PROSITE-ProRule" id="PRU00409"/>
    </source>
</evidence>
<organism evidence="6 7">
    <name type="scientific">Psychrobacillus vulpis</name>
    <dbReference type="NCBI Taxonomy" id="2325572"/>
    <lineage>
        <taxon>Bacteria</taxon>
        <taxon>Bacillati</taxon>
        <taxon>Bacillota</taxon>
        <taxon>Bacilli</taxon>
        <taxon>Bacillales</taxon>
        <taxon>Bacillaceae</taxon>
        <taxon>Psychrobacillus</taxon>
    </lineage>
</organism>
<evidence type="ECO:0000259" key="5">
    <source>
        <dbReference type="PROSITE" id="PS50975"/>
    </source>
</evidence>
<dbReference type="AlphaFoldDB" id="A0A544TMN1"/>
<dbReference type="EMBL" id="VDGI01000019">
    <property type="protein sequence ID" value="TQR18706.1"/>
    <property type="molecule type" value="Genomic_DNA"/>
</dbReference>
<dbReference type="Proteomes" id="UP000316626">
    <property type="component" value="Unassembled WGS sequence"/>
</dbReference>
<dbReference type="Gene3D" id="3.30.470.20">
    <property type="entry name" value="ATP-grasp fold, B domain"/>
    <property type="match status" value="1"/>
</dbReference>
<dbReference type="Pfam" id="PF18603">
    <property type="entry name" value="LAL_C2"/>
    <property type="match status" value="1"/>
</dbReference>
<dbReference type="Pfam" id="PF13535">
    <property type="entry name" value="ATP-grasp_4"/>
    <property type="match status" value="1"/>
</dbReference>
<sequence length="407" mass="46345">MKTIVFIGCYKFGTSKEALTTAKEMGYHVVLFTDIPKYMTSNVEFPDVDQFIFVKNMLDEQQMLDGIIKLKENGKQICACVSMIDPYVSFAAQLCKHLELAEISVDSLRIMENKIKVREKLNNLPMTPYYSIFHPSDSYKELEEEFQSLFPIIIKPPISNGSKDVLFVETTKKLANALNFVQKNHPDSQLLIEEFLRGQQYLIETLVYNNEIRYLGVVEQEVIYNGRFVVNGYKFPAILGQKESDSLYSTIVNIVETLGLSNGSCHFEMKLVQGEWKLIEINPRMSGGVMNRIIEEGTGINLIKEILKLYLREEPAFVETKKQHVYAKYLTVRSRGKLLKVTGEELAIKHKGVKYVHVKALEGKILTNPYSMGDRYACVIAVSESAEQAEAIALGASREIKFYLEPL</sequence>
<gene>
    <name evidence="6" type="ORF">FG384_15785</name>
</gene>
<reference evidence="6 7" key="1">
    <citation type="submission" date="2019-06" db="EMBL/GenBank/DDBJ databases">
        <title>Psychrobacillus vulpis sp. nov., a new species isolated from feces of a red fox that inhabits in The Tablas de Daimiel Natural Park, Albacete, Spain.</title>
        <authorList>
            <person name="Rodriguez M."/>
            <person name="Reina J.C."/>
            <person name="Bejar V."/>
            <person name="Llamas I."/>
        </authorList>
    </citation>
    <scope>NUCLEOTIDE SEQUENCE [LARGE SCALE GENOMIC DNA]</scope>
    <source>
        <strain evidence="6 7">Z8</strain>
    </source>
</reference>
<evidence type="ECO:0000256" key="3">
    <source>
        <dbReference type="ARBA" id="ARBA00022840"/>
    </source>
</evidence>
<dbReference type="GO" id="GO:0005524">
    <property type="term" value="F:ATP binding"/>
    <property type="evidence" value="ECO:0007669"/>
    <property type="project" value="UniProtKB-UniRule"/>
</dbReference>
<dbReference type="Pfam" id="PF18130">
    <property type="entry name" value="ATPgrasp_N"/>
    <property type="match status" value="1"/>
</dbReference>
<dbReference type="OrthoDB" id="9803907at2"/>
<dbReference type="SUPFAM" id="SSF56059">
    <property type="entry name" value="Glutathione synthetase ATP-binding domain-like"/>
    <property type="match status" value="1"/>
</dbReference>
<keyword evidence="2 4" id="KW-0547">Nucleotide-binding</keyword>
<protein>
    <submittedName>
        <fullName evidence="6">ATP-grasp domain-containing protein</fullName>
    </submittedName>
</protein>
<dbReference type="Gene3D" id="3.40.50.20">
    <property type="match status" value="1"/>
</dbReference>
<accession>A0A544TMN1</accession>
<dbReference type="GO" id="GO:0016874">
    <property type="term" value="F:ligase activity"/>
    <property type="evidence" value="ECO:0007669"/>
    <property type="project" value="UniProtKB-KW"/>
</dbReference>
<proteinExistence type="predicted"/>
<comment type="caution">
    <text evidence="6">The sequence shown here is derived from an EMBL/GenBank/DDBJ whole genome shotgun (WGS) entry which is preliminary data.</text>
</comment>